<feature type="domain" description="RGS" evidence="17">
    <location>
        <begin position="92"/>
        <end position="215"/>
    </location>
</feature>
<dbReference type="Gene3D" id="1.10.167.10">
    <property type="entry name" value="Regulator of G-protein Signalling 4, domain 2"/>
    <property type="match status" value="1"/>
</dbReference>
<dbReference type="GO" id="GO:0032436">
    <property type="term" value="P:positive regulation of proteasomal ubiquitin-dependent protein catabolic process"/>
    <property type="evidence" value="ECO:0007669"/>
    <property type="project" value="TreeGrafter"/>
</dbReference>
<dbReference type="GO" id="GO:0060090">
    <property type="term" value="F:molecular adaptor activity"/>
    <property type="evidence" value="ECO:0007669"/>
    <property type="project" value="TreeGrafter"/>
</dbReference>
<keyword evidence="12" id="KW-0472">Membrane</keyword>
<evidence type="ECO:0000256" key="13">
    <source>
        <dbReference type="ARBA" id="ARBA00023242"/>
    </source>
</evidence>
<keyword evidence="7" id="KW-0963">Cytoplasm</keyword>
<evidence type="ECO:0000256" key="15">
    <source>
        <dbReference type="PROSITE-ProRule" id="PRU00069"/>
    </source>
</evidence>
<reference evidence="19" key="1">
    <citation type="submission" date="2019-09" db="EMBL/GenBank/DDBJ databases">
        <title>Bird 10,000 Genomes (B10K) Project - Family phase.</title>
        <authorList>
            <person name="Zhang G."/>
        </authorList>
    </citation>
    <scope>NUCLEOTIDE SEQUENCE</scope>
    <source>
        <strain evidence="19">B10K-DU-002-52</strain>
        <tissue evidence="19">Muscle</tissue>
    </source>
</reference>
<dbReference type="Pfam" id="PF00615">
    <property type="entry name" value="RGS"/>
    <property type="match status" value="1"/>
</dbReference>
<dbReference type="GO" id="GO:0008013">
    <property type="term" value="F:beta-catenin binding"/>
    <property type="evidence" value="ECO:0007669"/>
    <property type="project" value="TreeGrafter"/>
</dbReference>
<evidence type="ECO:0000256" key="6">
    <source>
        <dbReference type="ARBA" id="ARBA00022475"/>
    </source>
</evidence>
<dbReference type="Proteomes" id="UP000629713">
    <property type="component" value="Unassembled WGS sequence"/>
</dbReference>
<gene>
    <name evidence="19" type="primary">Axin1</name>
    <name evidence="19" type="ORF">PEUTAE_R02058</name>
</gene>
<feature type="non-terminal residue" evidence="19">
    <location>
        <position position="804"/>
    </location>
</feature>
<proteinExistence type="predicted"/>
<dbReference type="PANTHER" id="PTHR46102:SF3">
    <property type="entry name" value="AXIN-1"/>
    <property type="match status" value="1"/>
</dbReference>
<dbReference type="Pfam" id="PF16646">
    <property type="entry name" value="AXIN1_TNKS_BD"/>
    <property type="match status" value="1"/>
</dbReference>
<keyword evidence="11" id="KW-0832">Ubl conjugation</keyword>
<evidence type="ECO:0000256" key="7">
    <source>
        <dbReference type="ARBA" id="ARBA00022490"/>
    </source>
</evidence>
<keyword evidence="20" id="KW-1185">Reference proteome</keyword>
<feature type="region of interest" description="Disordered" evidence="16">
    <location>
        <begin position="1"/>
        <end position="82"/>
    </location>
</feature>
<dbReference type="InterPro" id="IPR044926">
    <property type="entry name" value="RGS_subdomain_2"/>
</dbReference>
<keyword evidence="5" id="KW-0217">Developmental protein</keyword>
<evidence type="ECO:0000256" key="2">
    <source>
        <dbReference type="ARBA" id="ARBA00004236"/>
    </source>
</evidence>
<dbReference type="InterPro" id="IPR024066">
    <property type="entry name" value="RGS_subdom1/3"/>
</dbReference>
<evidence type="ECO:0000259" key="17">
    <source>
        <dbReference type="PROSITE" id="PS50132"/>
    </source>
</evidence>
<protein>
    <recommendedName>
        <fullName evidence="4">Axin-1</fullName>
    </recommendedName>
    <alternativeName>
        <fullName evidence="14">Axis inhibition protein 1</fullName>
    </alternativeName>
</protein>
<dbReference type="PRINTS" id="PR01301">
    <property type="entry name" value="RGSPROTEIN"/>
</dbReference>
<evidence type="ECO:0000313" key="19">
    <source>
        <dbReference type="EMBL" id="NXQ20838.1"/>
    </source>
</evidence>
<feature type="domain" description="DIX" evidence="18">
    <location>
        <begin position="763"/>
        <end position="804"/>
    </location>
</feature>
<dbReference type="FunFam" id="1.10.196.10:FF:000002">
    <property type="entry name" value="Axin 1"/>
    <property type="match status" value="1"/>
</dbReference>
<keyword evidence="10" id="KW-0013">ADP-ribosylation</keyword>
<evidence type="ECO:0000256" key="1">
    <source>
        <dbReference type="ARBA" id="ARBA00004123"/>
    </source>
</evidence>
<dbReference type="Pfam" id="PF08833">
    <property type="entry name" value="Axin_b-cat_bind"/>
    <property type="match status" value="1"/>
</dbReference>
<feature type="non-terminal residue" evidence="19">
    <location>
        <position position="1"/>
    </location>
</feature>
<dbReference type="CDD" id="cd11582">
    <property type="entry name" value="Axin_TNKS_binding"/>
    <property type="match status" value="1"/>
</dbReference>
<dbReference type="Pfam" id="PF00778">
    <property type="entry name" value="DIX"/>
    <property type="match status" value="1"/>
</dbReference>
<dbReference type="GO" id="GO:0042802">
    <property type="term" value="F:identical protein binding"/>
    <property type="evidence" value="ECO:0007669"/>
    <property type="project" value="TreeGrafter"/>
</dbReference>
<accession>A0A852FVH6</accession>
<evidence type="ECO:0000256" key="4">
    <source>
        <dbReference type="ARBA" id="ARBA00013892"/>
    </source>
</evidence>
<evidence type="ECO:0000256" key="3">
    <source>
        <dbReference type="ARBA" id="ARBA00004496"/>
    </source>
</evidence>
<feature type="region of interest" description="Disordered" evidence="16">
    <location>
        <begin position="486"/>
        <end position="532"/>
    </location>
</feature>
<dbReference type="InterPro" id="IPR043581">
    <property type="entry name" value="Axin-like"/>
</dbReference>
<feature type="region of interest" description="Disordered" evidence="16">
    <location>
        <begin position="421"/>
        <end position="440"/>
    </location>
</feature>
<dbReference type="InterPro" id="IPR029071">
    <property type="entry name" value="Ubiquitin-like_domsf"/>
</dbReference>
<evidence type="ECO:0000256" key="14">
    <source>
        <dbReference type="ARBA" id="ARBA00032466"/>
    </source>
</evidence>
<dbReference type="PROSITE" id="PS50841">
    <property type="entry name" value="DIX"/>
    <property type="match status" value="1"/>
</dbReference>
<evidence type="ECO:0000256" key="12">
    <source>
        <dbReference type="ARBA" id="ARBA00023136"/>
    </source>
</evidence>
<dbReference type="GO" id="GO:0030877">
    <property type="term" value="C:beta-catenin destruction complex"/>
    <property type="evidence" value="ECO:0007669"/>
    <property type="project" value="TreeGrafter"/>
</dbReference>
<dbReference type="GO" id="GO:0090090">
    <property type="term" value="P:negative regulation of canonical Wnt signaling pathway"/>
    <property type="evidence" value="ECO:0007669"/>
    <property type="project" value="InterPro"/>
</dbReference>
<dbReference type="SUPFAM" id="SSF48097">
    <property type="entry name" value="Regulator of G-protein signaling, RGS"/>
    <property type="match status" value="1"/>
</dbReference>
<dbReference type="InterPro" id="IPR016137">
    <property type="entry name" value="RGS"/>
</dbReference>
<feature type="region of interest" description="Disordered" evidence="16">
    <location>
        <begin position="251"/>
        <end position="270"/>
    </location>
</feature>
<dbReference type="GO" id="GO:0031625">
    <property type="term" value="F:ubiquitin protein ligase binding"/>
    <property type="evidence" value="ECO:0007669"/>
    <property type="project" value="TreeGrafter"/>
</dbReference>
<keyword evidence="13" id="KW-0539">Nucleus</keyword>
<dbReference type="EMBL" id="WBNO01028404">
    <property type="protein sequence ID" value="NXQ20838.1"/>
    <property type="molecule type" value="Genomic_DNA"/>
</dbReference>
<feature type="region of interest" description="Disordered" evidence="16">
    <location>
        <begin position="615"/>
        <end position="639"/>
    </location>
</feature>
<sequence length="804" mass="90308">RTRKMNIQGKGFPLDLGGSFTEDAPRPPVPGEEGELVSTDPRPVSHGFYSSKSDVVRNETSTATPRRSDLDLGYEPEGSASPTPPYLKWAESLHSLLDDQDGINLFRTFLKQEDCADLLDFWFACSGFRKLEPCVSNEEKRLKLAKAIYKKYILDNNGIVSRQIKPATKSFIKDCVMKLQIDPDMFDQAQTEIQCMIEDNTYPLFLKSDIYLEYTRTGGESPKIYSDPSSGSGTGKGLPGYLPTLNEDEEWKCDQEAEPEASRDSAPSSRLTQKLLLETATQRAAPARRYSEGREFRHGSWREPVNPYYVNTGYALAPATSANDSEQQSMSSDADTMSLTDSSVDGIPPYRLRKQHRREMQESAKANGRVPLPHIPRTYRMPKDIHVEPEKFAAELINRLEEVQKEREAEEKLEERLKRVRAEEEGEDADISSGPSVMSHKMPSAQAFHHFAPRYAEMGCAGMQMRDAHEENPESILDEHVQRVMKTPGCQSPGPGRHSPKPRSPESGHLGKLSGTLGTIPPGHGKHAPKSGMKLDAANLYHHKHVYHHIHHHSMMKPKEQIEAEATQRVQNSFAWNVDSHNYATKSRNYSENLGMAPVPMDSLGYSGKASLLSKRNVKKTDSGKSDGANYEMPGSPEDVEKNQKILQWIIEGEKEISRHKKTNHGSSGAKKQLSHDMVRPLSIERPVTVHPWVSAQLRNVVQPSHPFIQDPTMPPNPAPNPLTQLEEARRRLEEEEKRAGKLPLKQRLKPQKRLGGGAAQPCENIVVAYYFCGEPIPYRTLVKGRVVTLGQFKELLTKKGNYR</sequence>
<dbReference type="GO" id="GO:0005886">
    <property type="term" value="C:plasma membrane"/>
    <property type="evidence" value="ECO:0007669"/>
    <property type="project" value="UniProtKB-SubCell"/>
</dbReference>
<dbReference type="GO" id="GO:0070411">
    <property type="term" value="F:I-SMAD binding"/>
    <property type="evidence" value="ECO:0007669"/>
    <property type="project" value="TreeGrafter"/>
</dbReference>
<dbReference type="GO" id="GO:0005737">
    <property type="term" value="C:cytoplasm"/>
    <property type="evidence" value="ECO:0007669"/>
    <property type="project" value="UniProtKB-SubCell"/>
</dbReference>
<dbReference type="PROSITE" id="PS50132">
    <property type="entry name" value="RGS"/>
    <property type="match status" value="1"/>
</dbReference>
<dbReference type="AlphaFoldDB" id="A0A852FVH6"/>
<feature type="compositionally biased region" description="Polar residues" evidence="16">
    <location>
        <begin position="320"/>
        <end position="343"/>
    </location>
</feature>
<evidence type="ECO:0000256" key="10">
    <source>
        <dbReference type="ARBA" id="ARBA00022765"/>
    </source>
</evidence>
<feature type="region of interest" description="Disordered" evidence="16">
    <location>
        <begin position="222"/>
        <end position="245"/>
    </location>
</feature>
<dbReference type="InterPro" id="IPR032101">
    <property type="entry name" value="Axin_TNKS-bd"/>
</dbReference>
<dbReference type="InterPro" id="IPR014936">
    <property type="entry name" value="Axin_b-cat-bd"/>
</dbReference>
<keyword evidence="9 15" id="KW-0879">Wnt signaling pathway</keyword>
<evidence type="ECO:0000256" key="11">
    <source>
        <dbReference type="ARBA" id="ARBA00022843"/>
    </source>
</evidence>
<feature type="compositionally biased region" description="Basic and acidic residues" evidence="16">
    <location>
        <begin position="252"/>
        <end position="263"/>
    </location>
</feature>
<keyword evidence="6" id="KW-1003">Cell membrane</keyword>
<evidence type="ECO:0000259" key="18">
    <source>
        <dbReference type="PROSITE" id="PS50841"/>
    </source>
</evidence>
<feature type="region of interest" description="Disordered" evidence="16">
    <location>
        <begin position="320"/>
        <end position="348"/>
    </location>
</feature>
<dbReference type="GO" id="GO:0016055">
    <property type="term" value="P:Wnt signaling pathway"/>
    <property type="evidence" value="ECO:0007669"/>
    <property type="project" value="UniProtKB-KW"/>
</dbReference>
<dbReference type="InterPro" id="IPR036305">
    <property type="entry name" value="RGS_sf"/>
</dbReference>
<organism evidence="19 20">
    <name type="scientific">Peucedramus taeniatus</name>
    <name type="common">Olive warbler</name>
    <dbReference type="NCBI Taxonomy" id="135441"/>
    <lineage>
        <taxon>Eukaryota</taxon>
        <taxon>Metazoa</taxon>
        <taxon>Chordata</taxon>
        <taxon>Craniata</taxon>
        <taxon>Vertebrata</taxon>
        <taxon>Euteleostomi</taxon>
        <taxon>Archelosauria</taxon>
        <taxon>Archosauria</taxon>
        <taxon>Dinosauria</taxon>
        <taxon>Saurischia</taxon>
        <taxon>Theropoda</taxon>
        <taxon>Coelurosauria</taxon>
        <taxon>Aves</taxon>
        <taxon>Neognathae</taxon>
        <taxon>Neoaves</taxon>
        <taxon>Telluraves</taxon>
        <taxon>Australaves</taxon>
        <taxon>Passeriformes</taxon>
        <taxon>Passeroidea</taxon>
        <taxon>Fringillidae</taxon>
        <taxon>Peucedraminae</taxon>
        <taxon>Peucedramus</taxon>
    </lineage>
</organism>
<dbReference type="FunFam" id="1.10.167.10:FF:000003">
    <property type="entry name" value="Axin 1"/>
    <property type="match status" value="1"/>
</dbReference>
<feature type="compositionally biased region" description="Polar residues" evidence="16">
    <location>
        <begin position="48"/>
        <end position="65"/>
    </location>
</feature>
<dbReference type="PANTHER" id="PTHR46102">
    <property type="entry name" value="AXIN"/>
    <property type="match status" value="1"/>
</dbReference>
<keyword evidence="8" id="KW-0597">Phosphoprotein</keyword>
<evidence type="ECO:0000256" key="16">
    <source>
        <dbReference type="SAM" id="MobiDB-lite"/>
    </source>
</evidence>
<comment type="caution">
    <text evidence="19">The sequence shown here is derived from an EMBL/GenBank/DDBJ whole genome shotgun (WGS) entry which is preliminary data.</text>
</comment>
<dbReference type="Gene3D" id="1.10.196.10">
    <property type="match status" value="2"/>
</dbReference>
<dbReference type="GO" id="GO:0019901">
    <property type="term" value="F:protein kinase binding"/>
    <property type="evidence" value="ECO:0007669"/>
    <property type="project" value="TreeGrafter"/>
</dbReference>
<dbReference type="CDD" id="cd08707">
    <property type="entry name" value="RGS_Axin"/>
    <property type="match status" value="1"/>
</dbReference>
<dbReference type="InterPro" id="IPR001158">
    <property type="entry name" value="DIX"/>
</dbReference>
<comment type="subcellular location">
    <subcellularLocation>
        <location evidence="2">Cell membrane</location>
    </subcellularLocation>
    <subcellularLocation>
        <location evidence="3">Cytoplasm</location>
    </subcellularLocation>
    <subcellularLocation>
        <location evidence="1">Nucleus</location>
    </subcellularLocation>
</comment>
<evidence type="ECO:0000256" key="8">
    <source>
        <dbReference type="ARBA" id="ARBA00022553"/>
    </source>
</evidence>
<dbReference type="GO" id="GO:0048468">
    <property type="term" value="P:cell development"/>
    <property type="evidence" value="ECO:0007669"/>
    <property type="project" value="TreeGrafter"/>
</dbReference>
<dbReference type="SMART" id="SM00315">
    <property type="entry name" value="RGS"/>
    <property type="match status" value="1"/>
</dbReference>
<name>A0A852FVH6_PEUTA</name>
<evidence type="ECO:0000313" key="20">
    <source>
        <dbReference type="Proteomes" id="UP000629713"/>
    </source>
</evidence>
<dbReference type="InterPro" id="IPR038207">
    <property type="entry name" value="DIX_dom_sf"/>
</dbReference>
<evidence type="ECO:0000256" key="9">
    <source>
        <dbReference type="ARBA" id="ARBA00022687"/>
    </source>
</evidence>
<dbReference type="Gene3D" id="2.40.240.130">
    <property type="match status" value="1"/>
</dbReference>
<evidence type="ECO:0000256" key="5">
    <source>
        <dbReference type="ARBA" id="ARBA00022473"/>
    </source>
</evidence>
<dbReference type="SUPFAM" id="SSF54236">
    <property type="entry name" value="Ubiquitin-like"/>
    <property type="match status" value="1"/>
</dbReference>
<dbReference type="GO" id="GO:0005634">
    <property type="term" value="C:nucleus"/>
    <property type="evidence" value="ECO:0007669"/>
    <property type="project" value="UniProtKB-SubCell"/>
</dbReference>